<feature type="compositionally biased region" description="Basic and acidic residues" evidence="1">
    <location>
        <begin position="95"/>
        <end position="151"/>
    </location>
</feature>
<accession>A0A6A5VQY1</accession>
<feature type="compositionally biased region" description="Low complexity" evidence="1">
    <location>
        <begin position="18"/>
        <end position="34"/>
    </location>
</feature>
<dbReference type="EMBL" id="ML976661">
    <property type="protein sequence ID" value="KAF1978082.1"/>
    <property type="molecule type" value="Genomic_DNA"/>
</dbReference>
<keyword evidence="3" id="KW-1185">Reference proteome</keyword>
<feature type="region of interest" description="Disordered" evidence="1">
    <location>
        <begin position="1"/>
        <end position="158"/>
    </location>
</feature>
<gene>
    <name evidence="2" type="ORF">BU23DRAFT_654452</name>
</gene>
<name>A0A6A5VQY1_9PLEO</name>
<organism evidence="2 3">
    <name type="scientific">Bimuria novae-zelandiae CBS 107.79</name>
    <dbReference type="NCBI Taxonomy" id="1447943"/>
    <lineage>
        <taxon>Eukaryota</taxon>
        <taxon>Fungi</taxon>
        <taxon>Dikarya</taxon>
        <taxon>Ascomycota</taxon>
        <taxon>Pezizomycotina</taxon>
        <taxon>Dothideomycetes</taxon>
        <taxon>Pleosporomycetidae</taxon>
        <taxon>Pleosporales</taxon>
        <taxon>Massarineae</taxon>
        <taxon>Didymosphaeriaceae</taxon>
        <taxon>Bimuria</taxon>
    </lineage>
</organism>
<feature type="compositionally biased region" description="Polar residues" evidence="1">
    <location>
        <begin position="44"/>
        <end position="60"/>
    </location>
</feature>
<evidence type="ECO:0000256" key="1">
    <source>
        <dbReference type="SAM" id="MobiDB-lite"/>
    </source>
</evidence>
<dbReference type="AlphaFoldDB" id="A0A6A5VQY1"/>
<evidence type="ECO:0000313" key="3">
    <source>
        <dbReference type="Proteomes" id="UP000800036"/>
    </source>
</evidence>
<protein>
    <submittedName>
        <fullName evidence="2">Uncharacterized protein</fullName>
    </submittedName>
</protein>
<reference evidence="2" key="1">
    <citation type="journal article" date="2020" name="Stud. Mycol.">
        <title>101 Dothideomycetes genomes: a test case for predicting lifestyles and emergence of pathogens.</title>
        <authorList>
            <person name="Haridas S."/>
            <person name="Albert R."/>
            <person name="Binder M."/>
            <person name="Bloem J."/>
            <person name="Labutti K."/>
            <person name="Salamov A."/>
            <person name="Andreopoulos B."/>
            <person name="Baker S."/>
            <person name="Barry K."/>
            <person name="Bills G."/>
            <person name="Bluhm B."/>
            <person name="Cannon C."/>
            <person name="Castanera R."/>
            <person name="Culley D."/>
            <person name="Daum C."/>
            <person name="Ezra D."/>
            <person name="Gonzalez J."/>
            <person name="Henrissat B."/>
            <person name="Kuo A."/>
            <person name="Liang C."/>
            <person name="Lipzen A."/>
            <person name="Lutzoni F."/>
            <person name="Magnuson J."/>
            <person name="Mondo S."/>
            <person name="Nolan M."/>
            <person name="Ohm R."/>
            <person name="Pangilinan J."/>
            <person name="Park H.-J."/>
            <person name="Ramirez L."/>
            <person name="Alfaro M."/>
            <person name="Sun H."/>
            <person name="Tritt A."/>
            <person name="Yoshinaga Y."/>
            <person name="Zwiers L.-H."/>
            <person name="Turgeon B."/>
            <person name="Goodwin S."/>
            <person name="Spatafora J."/>
            <person name="Crous P."/>
            <person name="Grigoriev I."/>
        </authorList>
    </citation>
    <scope>NUCLEOTIDE SEQUENCE</scope>
    <source>
        <strain evidence="2">CBS 107.79</strain>
    </source>
</reference>
<dbReference type="Proteomes" id="UP000800036">
    <property type="component" value="Unassembled WGS sequence"/>
</dbReference>
<sequence length="158" mass="17597">MVSRSRSSPCPHRRNHVRGNSSLYSRSSSSSQSTRARHSEPVAAQTTRNPKSGSELSVSPDQAALFTLWRRTRTAPSSPPRLPAISLRKGFAEAVRPETEKQKIEGGKRDETVTTRSRVVERRGESVHRVREGDAKRRARRKDSLGKEGAKKQRGRGA</sequence>
<evidence type="ECO:0000313" key="2">
    <source>
        <dbReference type="EMBL" id="KAF1978082.1"/>
    </source>
</evidence>
<feature type="compositionally biased region" description="Low complexity" evidence="1">
    <location>
        <begin position="1"/>
        <end position="10"/>
    </location>
</feature>
<proteinExistence type="predicted"/>